<dbReference type="InterPro" id="IPR006076">
    <property type="entry name" value="FAD-dep_OxRdtase"/>
</dbReference>
<dbReference type="PANTHER" id="PTHR13847">
    <property type="entry name" value="SARCOSINE DEHYDROGENASE-RELATED"/>
    <property type="match status" value="1"/>
</dbReference>
<keyword evidence="4" id="KW-1185">Reference proteome</keyword>
<gene>
    <name evidence="3" type="ORF">GAO09_27905</name>
</gene>
<dbReference type="Gene3D" id="3.30.9.10">
    <property type="entry name" value="D-Amino Acid Oxidase, subunit A, domain 2"/>
    <property type="match status" value="1"/>
</dbReference>
<dbReference type="Proteomes" id="UP000435138">
    <property type="component" value="Unassembled WGS sequence"/>
</dbReference>
<reference evidence="3 4" key="1">
    <citation type="submission" date="2019-11" db="EMBL/GenBank/DDBJ databases">
        <title>Genome analysis of Rhizobacterium cereale a novel genus and species isolated from maize roots in North Spain.</title>
        <authorList>
            <person name="Menendez E."/>
            <person name="Flores-Felix J.D."/>
            <person name="Ramirez-Bahena M.-H."/>
            <person name="Igual J.M."/>
            <person name="Garcia-Fraile P."/>
            <person name="Peix A."/>
            <person name="Velazquez E."/>
        </authorList>
    </citation>
    <scope>NUCLEOTIDE SEQUENCE [LARGE SCALE GENOMIC DNA]</scope>
    <source>
        <strain evidence="3 4">RZME27</strain>
    </source>
</reference>
<evidence type="ECO:0000259" key="2">
    <source>
        <dbReference type="Pfam" id="PF01266"/>
    </source>
</evidence>
<protein>
    <submittedName>
        <fullName evidence="3">FAD-dependent oxidoreductase</fullName>
    </submittedName>
</protein>
<dbReference type="RefSeq" id="WP_153359990.1">
    <property type="nucleotide sequence ID" value="NZ_JAYKOO010000001.1"/>
</dbReference>
<proteinExistence type="predicted"/>
<evidence type="ECO:0000256" key="1">
    <source>
        <dbReference type="ARBA" id="ARBA00023002"/>
    </source>
</evidence>
<feature type="domain" description="FAD dependent oxidoreductase" evidence="2">
    <location>
        <begin position="18"/>
        <end position="361"/>
    </location>
</feature>
<comment type="caution">
    <text evidence="3">The sequence shown here is derived from an EMBL/GenBank/DDBJ whole genome shotgun (WGS) entry which is preliminary data.</text>
</comment>
<dbReference type="GO" id="GO:0016491">
    <property type="term" value="F:oxidoreductase activity"/>
    <property type="evidence" value="ECO:0007669"/>
    <property type="project" value="UniProtKB-KW"/>
</dbReference>
<dbReference type="Pfam" id="PF01266">
    <property type="entry name" value="DAO"/>
    <property type="match status" value="1"/>
</dbReference>
<evidence type="ECO:0000313" key="3">
    <source>
        <dbReference type="EMBL" id="MQY49858.1"/>
    </source>
</evidence>
<dbReference type="EMBL" id="WIXI01000051">
    <property type="protein sequence ID" value="MQY49858.1"/>
    <property type="molecule type" value="Genomic_DNA"/>
</dbReference>
<dbReference type="GO" id="GO:0005737">
    <property type="term" value="C:cytoplasm"/>
    <property type="evidence" value="ECO:0007669"/>
    <property type="project" value="TreeGrafter"/>
</dbReference>
<dbReference type="AlphaFoldDB" id="A0A6A8AJ14"/>
<sequence length="391" mass="41649">MGKADNPAAPFGQSSAELLIIGGGVMGLWAAVKAERLGIDTILVDAGVLGHGASYGLVGALMAHLPDKWNDKKQFQFDALVALEDEVARLEAETGVSCGYRRCGRLIPLPKPHLADIARRHSQDAESQWLAGDRKFHWHVLETTPHPEWLDASIGEAGVVHDTLAGRASPRRFGAALAAALKQAKHVRIIENNGVVGLNGREAVLADGSIIAFGDAIVANGHQAFPLLESLGHPMPRSLGMPVKGQSALMKADVDIDLPVIFLKGLYVVPHEGGTVAIGSTSEEDFDAPFSTDDKLDALIARARDMSPMLADAPVVERWAGLRPKAIDRDPMLGRHPEHQHILALAGGFKVSFGVAHKLADAVLEALAGRPMPVPESFLLENHLTVARAAV</sequence>
<keyword evidence="1" id="KW-0560">Oxidoreductase</keyword>
<evidence type="ECO:0000313" key="4">
    <source>
        <dbReference type="Proteomes" id="UP000435138"/>
    </source>
</evidence>
<organism evidence="3 4">
    <name type="scientific">Endobacterium cereale</name>
    <dbReference type="NCBI Taxonomy" id="2663029"/>
    <lineage>
        <taxon>Bacteria</taxon>
        <taxon>Pseudomonadati</taxon>
        <taxon>Pseudomonadota</taxon>
        <taxon>Alphaproteobacteria</taxon>
        <taxon>Hyphomicrobiales</taxon>
        <taxon>Rhizobiaceae</taxon>
        <taxon>Endobacterium</taxon>
    </lineage>
</organism>
<dbReference type="SUPFAM" id="SSF54373">
    <property type="entry name" value="FAD-linked reductases, C-terminal domain"/>
    <property type="match status" value="1"/>
</dbReference>
<dbReference type="InterPro" id="IPR036188">
    <property type="entry name" value="FAD/NAD-bd_sf"/>
</dbReference>
<name>A0A6A8AJ14_9HYPH</name>
<dbReference type="Gene3D" id="3.50.50.60">
    <property type="entry name" value="FAD/NAD(P)-binding domain"/>
    <property type="match status" value="1"/>
</dbReference>
<dbReference type="PANTHER" id="PTHR13847:SF289">
    <property type="entry name" value="GLYCINE OXIDASE"/>
    <property type="match status" value="1"/>
</dbReference>
<accession>A0A6A8AJ14</accession>
<dbReference type="SUPFAM" id="SSF51971">
    <property type="entry name" value="Nucleotide-binding domain"/>
    <property type="match status" value="1"/>
</dbReference>